<evidence type="ECO:0000313" key="2">
    <source>
        <dbReference type="EMBL" id="TCS93145.1"/>
    </source>
</evidence>
<protein>
    <submittedName>
        <fullName evidence="2">Uncharacterized protein</fullName>
    </submittedName>
</protein>
<accession>A0A4R3L2M2</accession>
<keyword evidence="1" id="KW-0472">Membrane</keyword>
<dbReference type="Proteomes" id="UP000294937">
    <property type="component" value="Unassembled WGS sequence"/>
</dbReference>
<evidence type="ECO:0000313" key="3">
    <source>
        <dbReference type="Proteomes" id="UP000294937"/>
    </source>
</evidence>
<gene>
    <name evidence="2" type="ORF">EDD58_10987</name>
</gene>
<evidence type="ECO:0000256" key="1">
    <source>
        <dbReference type="SAM" id="Phobius"/>
    </source>
</evidence>
<dbReference type="EMBL" id="SMAG01000009">
    <property type="protein sequence ID" value="TCS93145.1"/>
    <property type="molecule type" value="Genomic_DNA"/>
</dbReference>
<feature type="transmembrane region" description="Helical" evidence="1">
    <location>
        <begin position="5"/>
        <end position="25"/>
    </location>
</feature>
<dbReference type="RefSeq" id="WP_131926286.1">
    <property type="nucleotide sequence ID" value="NZ_SMAG01000009.1"/>
</dbReference>
<keyword evidence="1" id="KW-1133">Transmembrane helix</keyword>
<proteinExistence type="predicted"/>
<organism evidence="2 3">
    <name type="scientific">Hazenella coriacea</name>
    <dbReference type="NCBI Taxonomy" id="1179467"/>
    <lineage>
        <taxon>Bacteria</taxon>
        <taxon>Bacillati</taxon>
        <taxon>Bacillota</taxon>
        <taxon>Bacilli</taxon>
        <taxon>Bacillales</taxon>
        <taxon>Thermoactinomycetaceae</taxon>
        <taxon>Hazenella</taxon>
    </lineage>
</organism>
<name>A0A4R3L2M2_9BACL</name>
<feature type="transmembrane region" description="Helical" evidence="1">
    <location>
        <begin position="31"/>
        <end position="50"/>
    </location>
</feature>
<dbReference type="AlphaFoldDB" id="A0A4R3L2M2"/>
<keyword evidence="1" id="KW-0812">Transmembrane</keyword>
<comment type="caution">
    <text evidence="2">The sequence shown here is derived from an EMBL/GenBank/DDBJ whole genome shotgun (WGS) entry which is preliminary data.</text>
</comment>
<reference evidence="2 3" key="1">
    <citation type="submission" date="2019-03" db="EMBL/GenBank/DDBJ databases">
        <title>Genomic Encyclopedia of Type Strains, Phase IV (KMG-IV): sequencing the most valuable type-strain genomes for metagenomic binning, comparative biology and taxonomic classification.</title>
        <authorList>
            <person name="Goeker M."/>
        </authorList>
    </citation>
    <scope>NUCLEOTIDE SEQUENCE [LARGE SCALE GENOMIC DNA]</scope>
    <source>
        <strain evidence="2 3">DSM 45707</strain>
    </source>
</reference>
<keyword evidence="3" id="KW-1185">Reference proteome</keyword>
<sequence length="68" mass="7785">MNRYLVGSGISFFVLTILCLAYGWFESSFTAYLLGTLFLVLFGWVVSLIAPKLWKNGVDEDTSRWKWG</sequence>